<comment type="caution">
    <text evidence="9">The sequence shown here is derived from an EMBL/GenBank/DDBJ whole genome shotgun (WGS) entry which is preliminary data.</text>
</comment>
<feature type="transmembrane region" description="Helical" evidence="7">
    <location>
        <begin position="140"/>
        <end position="157"/>
    </location>
</feature>
<gene>
    <name evidence="9" type="ORF">QWM81_13490</name>
</gene>
<sequence length="346" mass="35010">MDSNNAHLEQSSPSLGRNTGPLLVLAAALMWSTTGIAGQLLPDVSPATIATLRLTLGAAVLCLTLLVASQRGGPGWRSLDRRQKGILCLAGVCTAAFQIFFFFSVRMTGAALGTLTVLTSAPLCAAVIDWLTRSERPSHRWYLGTALAVAGVFLLTFDGGESLRMGGVALAVLCGACYAGYSATTGALVKTGVPRTFVVRTSLTIGGVMLAPILLGADFSALGDSRSMWIVAWLAVVGTALPYLAFVAGLQYTAARTAASVGLAQPLAAAVLALVVLHEPFTAPMIAATALLVVGLLVVSLPGRAKAPADTTAGSDGAGGAPAHGTTTAVASGPGHAAVTTGQGER</sequence>
<proteinExistence type="inferred from homology"/>
<dbReference type="PANTHER" id="PTHR32322">
    <property type="entry name" value="INNER MEMBRANE TRANSPORTER"/>
    <property type="match status" value="1"/>
</dbReference>
<keyword evidence="10" id="KW-1185">Reference proteome</keyword>
<feature type="domain" description="EamA" evidence="8">
    <location>
        <begin position="167"/>
        <end position="300"/>
    </location>
</feature>
<evidence type="ECO:0000259" key="8">
    <source>
        <dbReference type="Pfam" id="PF00892"/>
    </source>
</evidence>
<dbReference type="EMBL" id="JAUEPL010000016">
    <property type="protein sequence ID" value="MDN3295048.1"/>
    <property type="molecule type" value="Genomic_DNA"/>
</dbReference>
<protein>
    <submittedName>
        <fullName evidence="9">DMT family transporter</fullName>
    </submittedName>
</protein>
<reference evidence="9" key="1">
    <citation type="submission" date="2023-06" db="EMBL/GenBank/DDBJ databases">
        <title>WGS-Sequencing of Streptomyces ficellus isolate 21 collected from sand in Gara Djebilet Iron Mine in Algeria.</title>
        <authorList>
            <person name="Zegers G.P."/>
            <person name="Gomez A."/>
            <person name="Gueddou A."/>
            <person name="Zahara A.F."/>
            <person name="Worth M."/>
            <person name="Sevigny J.L."/>
            <person name="Tisa L."/>
        </authorList>
    </citation>
    <scope>NUCLEOTIDE SEQUENCE</scope>
    <source>
        <strain evidence="9">AS11</strain>
    </source>
</reference>
<feature type="transmembrane region" description="Helical" evidence="7">
    <location>
        <begin position="47"/>
        <end position="66"/>
    </location>
</feature>
<comment type="similarity">
    <text evidence="2">Belongs to the EamA transporter family.</text>
</comment>
<dbReference type="Proteomes" id="UP001174050">
    <property type="component" value="Unassembled WGS sequence"/>
</dbReference>
<dbReference type="InterPro" id="IPR000620">
    <property type="entry name" value="EamA_dom"/>
</dbReference>
<feature type="transmembrane region" description="Helical" evidence="7">
    <location>
        <begin position="86"/>
        <end position="103"/>
    </location>
</feature>
<evidence type="ECO:0000256" key="4">
    <source>
        <dbReference type="ARBA" id="ARBA00022989"/>
    </source>
</evidence>
<dbReference type="SUPFAM" id="SSF103481">
    <property type="entry name" value="Multidrug resistance efflux transporter EmrE"/>
    <property type="match status" value="2"/>
</dbReference>
<evidence type="ECO:0000256" key="6">
    <source>
        <dbReference type="SAM" id="MobiDB-lite"/>
    </source>
</evidence>
<feature type="transmembrane region" description="Helical" evidence="7">
    <location>
        <begin position="109"/>
        <end position="128"/>
    </location>
</feature>
<dbReference type="InterPro" id="IPR037185">
    <property type="entry name" value="EmrE-like"/>
</dbReference>
<dbReference type="Pfam" id="PF00892">
    <property type="entry name" value="EamA"/>
    <property type="match status" value="2"/>
</dbReference>
<feature type="transmembrane region" description="Helical" evidence="7">
    <location>
        <begin position="257"/>
        <end position="277"/>
    </location>
</feature>
<dbReference type="InterPro" id="IPR050638">
    <property type="entry name" value="AA-Vitamin_Transporters"/>
</dbReference>
<feature type="transmembrane region" description="Helical" evidence="7">
    <location>
        <begin position="283"/>
        <end position="301"/>
    </location>
</feature>
<feature type="transmembrane region" description="Helical" evidence="7">
    <location>
        <begin position="201"/>
        <end position="222"/>
    </location>
</feature>
<evidence type="ECO:0000313" key="10">
    <source>
        <dbReference type="Proteomes" id="UP001174050"/>
    </source>
</evidence>
<name>A0ABT7Z6B6_9ACTN</name>
<comment type="subcellular location">
    <subcellularLocation>
        <location evidence="1">Membrane</location>
        <topology evidence="1">Multi-pass membrane protein</topology>
    </subcellularLocation>
</comment>
<evidence type="ECO:0000256" key="7">
    <source>
        <dbReference type="SAM" id="Phobius"/>
    </source>
</evidence>
<organism evidence="9 10">
    <name type="scientific">Streptomyces ficellus</name>
    <dbReference type="NCBI Taxonomy" id="1977088"/>
    <lineage>
        <taxon>Bacteria</taxon>
        <taxon>Bacillati</taxon>
        <taxon>Actinomycetota</taxon>
        <taxon>Actinomycetes</taxon>
        <taxon>Kitasatosporales</taxon>
        <taxon>Streptomycetaceae</taxon>
        <taxon>Streptomyces</taxon>
    </lineage>
</organism>
<evidence type="ECO:0000256" key="5">
    <source>
        <dbReference type="ARBA" id="ARBA00023136"/>
    </source>
</evidence>
<feature type="region of interest" description="Disordered" evidence="6">
    <location>
        <begin position="309"/>
        <end position="346"/>
    </location>
</feature>
<keyword evidence="4 7" id="KW-1133">Transmembrane helix</keyword>
<accession>A0ABT7Z6B6</accession>
<keyword evidence="3 7" id="KW-0812">Transmembrane</keyword>
<evidence type="ECO:0000256" key="1">
    <source>
        <dbReference type="ARBA" id="ARBA00004141"/>
    </source>
</evidence>
<dbReference type="PANTHER" id="PTHR32322:SF2">
    <property type="entry name" value="EAMA DOMAIN-CONTAINING PROTEIN"/>
    <property type="match status" value="1"/>
</dbReference>
<feature type="transmembrane region" description="Helical" evidence="7">
    <location>
        <begin position="228"/>
        <end position="250"/>
    </location>
</feature>
<dbReference type="RefSeq" id="WP_290112090.1">
    <property type="nucleotide sequence ID" value="NZ_JAUEPL010000016.1"/>
</dbReference>
<feature type="transmembrane region" description="Helical" evidence="7">
    <location>
        <begin position="21"/>
        <end position="41"/>
    </location>
</feature>
<keyword evidence="5 7" id="KW-0472">Membrane</keyword>
<evidence type="ECO:0000313" key="9">
    <source>
        <dbReference type="EMBL" id="MDN3295048.1"/>
    </source>
</evidence>
<feature type="transmembrane region" description="Helical" evidence="7">
    <location>
        <begin position="169"/>
        <end position="189"/>
    </location>
</feature>
<evidence type="ECO:0000256" key="3">
    <source>
        <dbReference type="ARBA" id="ARBA00022692"/>
    </source>
</evidence>
<evidence type="ECO:0000256" key="2">
    <source>
        <dbReference type="ARBA" id="ARBA00007362"/>
    </source>
</evidence>
<feature type="domain" description="EamA" evidence="8">
    <location>
        <begin position="19"/>
        <end position="156"/>
    </location>
</feature>